<feature type="compositionally biased region" description="Basic and acidic residues" evidence="8">
    <location>
        <begin position="651"/>
        <end position="666"/>
    </location>
</feature>
<protein>
    <recommendedName>
        <fullName evidence="7">Ubiquitin carboxyl-terminal hydrolase</fullName>
        <ecNumber evidence="7">3.4.19.12</ecNumber>
    </recommendedName>
</protein>
<feature type="compositionally biased region" description="Polar residues" evidence="8">
    <location>
        <begin position="667"/>
        <end position="676"/>
    </location>
</feature>
<comment type="similarity">
    <text evidence="2 7">Belongs to the peptidase C19 family.</text>
</comment>
<evidence type="ECO:0000256" key="5">
    <source>
        <dbReference type="ARBA" id="ARBA00022801"/>
    </source>
</evidence>
<dbReference type="GO" id="GO:0004843">
    <property type="term" value="F:cysteine-type deubiquitinase activity"/>
    <property type="evidence" value="ECO:0007669"/>
    <property type="project" value="UniProtKB-UniRule"/>
</dbReference>
<evidence type="ECO:0000256" key="8">
    <source>
        <dbReference type="SAM" id="MobiDB-lite"/>
    </source>
</evidence>
<sequence>MGALSRISFVPGRSKEFSNWVGDDLTEERRKGDRNQQTDDSQTGFGGKWVTPVANGMNLEWKEMLPSGPGFRNMGNTCFMNASLQCLLHTPPLARVLAQKMHSRHLSKHHKGVGGFCSFCAFEELYPQVHNSSRDKRVVTPTSFVQNQRVICRTFRPGRQEDAHEFVRHVLDGMVKSSLKPSGRKGMDRTHNHMDEMRSIVHSMFGGCLQNSVTCTNCKAVSVVSEPFLDLSLDIYNSNTVASALEKFTAVERLDGTNKYRCDKCKSYVSALKRMTIRRAPNVLTLHLKRFDHLRKNSKHVAYGEKLNLEEYMIGCPAKTSARYRLIGVLIHEGSSMHVGHYYSYVRNANGTWSLKDDESSSHVGASSVLKQNAYLLFYVRETRNEPNQKEQRPGKQGGRTDLPPQTQEKLGFSPTSENSSPSSESFYSEKSFSDHSLTPPYESGDKGDDLDHSEGTDDSSSCKSTSSSELVKGHTSSNSNTGMRNSRGAEALPTKAKSSDDSDPGTSGLAQENLSNGFSEQQDDGSKRSSDGERKGSKMGKRSSLETGHRAFRKTVSNSLLSMMSLSNRSYLRLQIAAYAARLRNRTERKPALELKKRNVDENEESTGSLETGETAQAPLEVSANGPSSPTRTQSNPTEGGQGVVFPEARTWEDLKEEDVKESRSILESNRVSTRFQKRERHGDEYDADYDRGKQKKQKNKRENSNPRSPRSSAFDAFAKRKFTKRRS</sequence>
<keyword evidence="6 7" id="KW-0788">Thiol protease</keyword>
<dbReference type="PROSITE" id="PS00973">
    <property type="entry name" value="USP_2"/>
    <property type="match status" value="1"/>
</dbReference>
<feature type="compositionally biased region" description="Basic and acidic residues" evidence="8">
    <location>
        <begin position="525"/>
        <end position="537"/>
    </location>
</feature>
<evidence type="ECO:0000256" key="3">
    <source>
        <dbReference type="ARBA" id="ARBA00022670"/>
    </source>
</evidence>
<keyword evidence="11" id="KW-1185">Reference proteome</keyword>
<dbReference type="InterPro" id="IPR028889">
    <property type="entry name" value="USP"/>
</dbReference>
<feature type="compositionally biased region" description="Low complexity" evidence="8">
    <location>
        <begin position="460"/>
        <end position="469"/>
    </location>
</feature>
<proteinExistence type="inferred from homology"/>
<keyword evidence="3 7" id="KW-0645">Protease</keyword>
<feature type="compositionally biased region" description="Polar residues" evidence="8">
    <location>
        <begin position="505"/>
        <end position="521"/>
    </location>
</feature>
<dbReference type="PANTHER" id="PTHR24006:SF758">
    <property type="entry name" value="UBIQUITIN CARBOXYL-TERMINAL HYDROLASE 36"/>
    <property type="match status" value="1"/>
</dbReference>
<dbReference type="GO" id="GO:0016579">
    <property type="term" value="P:protein deubiquitination"/>
    <property type="evidence" value="ECO:0007669"/>
    <property type="project" value="InterPro"/>
</dbReference>
<evidence type="ECO:0000256" key="4">
    <source>
        <dbReference type="ARBA" id="ARBA00022786"/>
    </source>
</evidence>
<dbReference type="InterPro" id="IPR018200">
    <property type="entry name" value="USP_CS"/>
</dbReference>
<evidence type="ECO:0000259" key="9">
    <source>
        <dbReference type="PROSITE" id="PS50235"/>
    </source>
</evidence>
<keyword evidence="5 7" id="KW-0378">Hydrolase</keyword>
<evidence type="ECO:0000313" key="10">
    <source>
        <dbReference type="EMBL" id="KAJ8905919.1"/>
    </source>
</evidence>
<feature type="domain" description="USP" evidence="9">
    <location>
        <begin position="69"/>
        <end position="382"/>
    </location>
</feature>
<dbReference type="FunFam" id="3.90.70.10:FF:000119">
    <property type="entry name" value="Ubiquitin specific peptidase 36"/>
    <property type="match status" value="1"/>
</dbReference>
<dbReference type="PROSITE" id="PS50235">
    <property type="entry name" value="USP_3"/>
    <property type="match status" value="1"/>
</dbReference>
<feature type="compositionally biased region" description="Polar residues" evidence="8">
    <location>
        <begin position="475"/>
        <end position="485"/>
    </location>
</feature>
<name>A0AAV8UV35_9RHOD</name>
<dbReference type="AlphaFoldDB" id="A0AAV8UV35"/>
<dbReference type="InterPro" id="IPR001394">
    <property type="entry name" value="Peptidase_C19_UCH"/>
</dbReference>
<feature type="compositionally biased region" description="Low complexity" evidence="8">
    <location>
        <begin position="607"/>
        <end position="616"/>
    </location>
</feature>
<dbReference type="SUPFAM" id="SSF54001">
    <property type="entry name" value="Cysteine proteinases"/>
    <property type="match status" value="1"/>
</dbReference>
<dbReference type="EC" id="3.4.19.12" evidence="7"/>
<feature type="compositionally biased region" description="Polar residues" evidence="8">
    <location>
        <begin position="626"/>
        <end position="640"/>
    </location>
</feature>
<dbReference type="EMBL" id="JAMWBK010000004">
    <property type="protein sequence ID" value="KAJ8905919.1"/>
    <property type="molecule type" value="Genomic_DNA"/>
</dbReference>
<feature type="compositionally biased region" description="Basic and acidic residues" evidence="8">
    <location>
        <begin position="444"/>
        <end position="456"/>
    </location>
</feature>
<dbReference type="GO" id="GO:0005829">
    <property type="term" value="C:cytosol"/>
    <property type="evidence" value="ECO:0007669"/>
    <property type="project" value="TreeGrafter"/>
</dbReference>
<dbReference type="Proteomes" id="UP001157974">
    <property type="component" value="Unassembled WGS sequence"/>
</dbReference>
<organism evidence="10 11">
    <name type="scientific">Rhodosorus marinus</name>
    <dbReference type="NCBI Taxonomy" id="101924"/>
    <lineage>
        <taxon>Eukaryota</taxon>
        <taxon>Rhodophyta</taxon>
        <taxon>Stylonematophyceae</taxon>
        <taxon>Stylonematales</taxon>
        <taxon>Stylonemataceae</taxon>
        <taxon>Rhodosorus</taxon>
    </lineage>
</organism>
<dbReference type="GO" id="GO:0006508">
    <property type="term" value="P:proteolysis"/>
    <property type="evidence" value="ECO:0007669"/>
    <property type="project" value="UniProtKB-KW"/>
</dbReference>
<dbReference type="GO" id="GO:0005634">
    <property type="term" value="C:nucleus"/>
    <property type="evidence" value="ECO:0007669"/>
    <property type="project" value="TreeGrafter"/>
</dbReference>
<accession>A0AAV8UV35</accession>
<feature type="region of interest" description="Disordered" evidence="8">
    <location>
        <begin position="383"/>
        <end position="552"/>
    </location>
</feature>
<dbReference type="PROSITE" id="PS00972">
    <property type="entry name" value="USP_1"/>
    <property type="match status" value="1"/>
</dbReference>
<evidence type="ECO:0000256" key="1">
    <source>
        <dbReference type="ARBA" id="ARBA00000707"/>
    </source>
</evidence>
<feature type="compositionally biased region" description="Basic and acidic residues" evidence="8">
    <location>
        <begin position="383"/>
        <end position="394"/>
    </location>
</feature>
<dbReference type="InterPro" id="IPR050164">
    <property type="entry name" value="Peptidase_C19"/>
</dbReference>
<gene>
    <name evidence="10" type="ORF">NDN08_002420</name>
</gene>
<evidence type="ECO:0000256" key="6">
    <source>
        <dbReference type="ARBA" id="ARBA00022807"/>
    </source>
</evidence>
<evidence type="ECO:0000256" key="2">
    <source>
        <dbReference type="ARBA" id="ARBA00009085"/>
    </source>
</evidence>
<feature type="compositionally biased region" description="Low complexity" evidence="8">
    <location>
        <begin position="413"/>
        <end position="431"/>
    </location>
</feature>
<comment type="caution">
    <text evidence="10">The sequence shown here is derived from an EMBL/GenBank/DDBJ whole genome shotgun (WGS) entry which is preliminary data.</text>
</comment>
<evidence type="ECO:0000313" key="11">
    <source>
        <dbReference type="Proteomes" id="UP001157974"/>
    </source>
</evidence>
<dbReference type="Pfam" id="PF00443">
    <property type="entry name" value="UCH"/>
    <property type="match status" value="1"/>
</dbReference>
<reference evidence="10 11" key="1">
    <citation type="journal article" date="2023" name="Nat. Commun.">
        <title>Origin of minicircular mitochondrial genomes in red algae.</title>
        <authorList>
            <person name="Lee Y."/>
            <person name="Cho C.H."/>
            <person name="Lee Y.M."/>
            <person name="Park S.I."/>
            <person name="Yang J.H."/>
            <person name="West J.A."/>
            <person name="Bhattacharya D."/>
            <person name="Yoon H.S."/>
        </authorList>
    </citation>
    <scope>NUCLEOTIDE SEQUENCE [LARGE SCALE GENOMIC DNA]</scope>
    <source>
        <strain evidence="10 11">CCMP1338</strain>
        <tissue evidence="10">Whole cell</tissue>
    </source>
</reference>
<dbReference type="Gene3D" id="3.90.70.10">
    <property type="entry name" value="Cysteine proteinases"/>
    <property type="match status" value="1"/>
</dbReference>
<feature type="compositionally biased region" description="Basic and acidic residues" evidence="8">
    <location>
        <begin position="682"/>
        <end position="694"/>
    </location>
</feature>
<dbReference type="PANTHER" id="PTHR24006">
    <property type="entry name" value="UBIQUITIN CARBOXYL-TERMINAL HYDROLASE"/>
    <property type="match status" value="1"/>
</dbReference>
<feature type="region of interest" description="Disordered" evidence="8">
    <location>
        <begin position="595"/>
        <end position="729"/>
    </location>
</feature>
<comment type="catalytic activity">
    <reaction evidence="1 7">
        <text>Thiol-dependent hydrolysis of ester, thioester, amide, peptide and isopeptide bonds formed by the C-terminal Gly of ubiquitin (a 76-residue protein attached to proteins as an intracellular targeting signal).</text>
        <dbReference type="EC" id="3.4.19.12"/>
    </reaction>
</comment>
<feature type="region of interest" description="Disordered" evidence="8">
    <location>
        <begin position="24"/>
        <end position="47"/>
    </location>
</feature>
<keyword evidence="4 7" id="KW-0833">Ubl conjugation pathway</keyword>
<feature type="compositionally biased region" description="Basic and acidic residues" evidence="8">
    <location>
        <begin position="27"/>
        <end position="37"/>
    </location>
</feature>
<dbReference type="InterPro" id="IPR038765">
    <property type="entry name" value="Papain-like_cys_pep_sf"/>
</dbReference>
<evidence type="ECO:0000256" key="7">
    <source>
        <dbReference type="RuleBase" id="RU366025"/>
    </source>
</evidence>